<organism evidence="8 9">
    <name type="scientific">Rhodopirellula sallentina SM41</name>
    <dbReference type="NCBI Taxonomy" id="1263870"/>
    <lineage>
        <taxon>Bacteria</taxon>
        <taxon>Pseudomonadati</taxon>
        <taxon>Planctomycetota</taxon>
        <taxon>Planctomycetia</taxon>
        <taxon>Pirellulales</taxon>
        <taxon>Pirellulaceae</taxon>
        <taxon>Rhodopirellula</taxon>
    </lineage>
</organism>
<evidence type="ECO:0000313" key="8">
    <source>
        <dbReference type="EMBL" id="EMI57407.1"/>
    </source>
</evidence>
<name>M5U7F0_9BACT</name>
<feature type="binding site" evidence="5">
    <location>
        <position position="216"/>
    </location>
    <ligand>
        <name>S-adenosyl-L-methionine</name>
        <dbReference type="ChEBI" id="CHEBI:59789"/>
    </ligand>
</feature>
<evidence type="ECO:0000259" key="7">
    <source>
        <dbReference type="PROSITE" id="PS51686"/>
    </source>
</evidence>
<dbReference type="InterPro" id="IPR029063">
    <property type="entry name" value="SAM-dependent_MTases_sf"/>
</dbReference>
<sequence length="537" mass="59444">MSTKKRKSKSNSKRPPKHNPKRSSQRASISREAVAVALTTERDGEIPMPPDELEQLCVAITERNDNVLRMRSEALQSAERLASNELRTWLREKRDARAVDWYPTAIEAPDDLARPSRTIDYAAGEFYLQDSGSLLALAAAQADTFQLRGKLICDLCAAPGGKASGLLEAIDEPYHVDQSQPRGFLLANEPILTRIAPLSYNLARTGSDQYAISNEDPESLAEKLPGLFDLVLVDAPCSGQALVAKGKQSPTALQFTHIELNRARQNRILAAAEKLLRPGGTLIYSTCTFAVKENEAQVQFMIDHLGLTPAPVQRLAKYQTDLLNPPNEDVLRCSYRLWPHRTACAGSFAASLAKPLGDEPPDYDRDRKEASWRRSTTSRSRDQSMVPREAIDQLPFLVRPDDPRHHLQLRDWIIDATAPDAPDWVQEESFRGPEIAHRAGSTWKPSHASAIRHTAAIEGLPSIEVDDETALKYLTGETIPIDNPNSPSADGASDGASDDAPNQTGWQIVRHRGRPLGWIKSNGRIGKNHLARHARMQ</sequence>
<dbReference type="GO" id="GO:0008173">
    <property type="term" value="F:RNA methyltransferase activity"/>
    <property type="evidence" value="ECO:0007669"/>
    <property type="project" value="InterPro"/>
</dbReference>
<dbReference type="Pfam" id="PF01189">
    <property type="entry name" value="Methyltr_RsmB-F"/>
    <property type="match status" value="1"/>
</dbReference>
<feature type="region of interest" description="Disordered" evidence="6">
    <location>
        <begin position="1"/>
        <end position="33"/>
    </location>
</feature>
<dbReference type="CDD" id="cd02440">
    <property type="entry name" value="AdoMet_MTases"/>
    <property type="match status" value="1"/>
</dbReference>
<keyword evidence="9" id="KW-1185">Reference proteome</keyword>
<dbReference type="OrthoDB" id="9810297at2"/>
<reference evidence="8 9" key="1">
    <citation type="journal article" date="2013" name="Mar. Genomics">
        <title>Expression of sulfatases in Rhodopirellula baltica and the diversity of sulfatases in the genus Rhodopirellula.</title>
        <authorList>
            <person name="Wegner C.E."/>
            <person name="Richter-Heitmann T."/>
            <person name="Klindworth A."/>
            <person name="Klockow C."/>
            <person name="Richter M."/>
            <person name="Achstetter T."/>
            <person name="Glockner F.O."/>
            <person name="Harder J."/>
        </authorList>
    </citation>
    <scope>NUCLEOTIDE SEQUENCE [LARGE SCALE GENOMIC DNA]</scope>
    <source>
        <strain evidence="8 9">SM41</strain>
    </source>
</reference>
<dbReference type="PANTHER" id="PTHR22807">
    <property type="entry name" value="NOP2 YEAST -RELATED NOL1/NOP2/FMU SUN DOMAIN-CONTAINING"/>
    <property type="match status" value="1"/>
</dbReference>
<dbReference type="GO" id="GO:0001510">
    <property type="term" value="P:RNA methylation"/>
    <property type="evidence" value="ECO:0007669"/>
    <property type="project" value="InterPro"/>
</dbReference>
<feature type="binding site" evidence="5">
    <location>
        <position position="234"/>
    </location>
    <ligand>
        <name>S-adenosyl-L-methionine</name>
        <dbReference type="ChEBI" id="CHEBI:59789"/>
    </ligand>
</feature>
<dbReference type="Proteomes" id="UP000011885">
    <property type="component" value="Unassembled WGS sequence"/>
</dbReference>
<dbReference type="InterPro" id="IPR001678">
    <property type="entry name" value="MeTrfase_RsmB-F_NOP2_dom"/>
</dbReference>
<feature type="compositionally biased region" description="Basic and acidic residues" evidence="6">
    <location>
        <begin position="362"/>
        <end position="372"/>
    </location>
</feature>
<evidence type="ECO:0000256" key="5">
    <source>
        <dbReference type="PROSITE-ProRule" id="PRU01023"/>
    </source>
</evidence>
<dbReference type="SUPFAM" id="SSF53335">
    <property type="entry name" value="S-adenosyl-L-methionine-dependent methyltransferases"/>
    <property type="match status" value="1"/>
</dbReference>
<comment type="caution">
    <text evidence="8">The sequence shown here is derived from an EMBL/GenBank/DDBJ whole genome shotgun (WGS) entry which is preliminary data.</text>
</comment>
<evidence type="ECO:0000256" key="2">
    <source>
        <dbReference type="ARBA" id="ARBA00022679"/>
    </source>
</evidence>
<feature type="compositionally biased region" description="Low complexity" evidence="6">
    <location>
        <begin position="486"/>
        <end position="501"/>
    </location>
</feature>
<feature type="binding site" evidence="5">
    <location>
        <begin position="156"/>
        <end position="162"/>
    </location>
    <ligand>
        <name>S-adenosyl-L-methionine</name>
        <dbReference type="ChEBI" id="CHEBI:59789"/>
    </ligand>
</feature>
<dbReference type="RefSeq" id="WP_008675486.1">
    <property type="nucleotide sequence ID" value="NZ_ANOH01000095.1"/>
</dbReference>
<gene>
    <name evidence="8" type="ORF">RSSM_01248</name>
</gene>
<dbReference type="InterPro" id="IPR023267">
    <property type="entry name" value="RCMT"/>
</dbReference>
<feature type="region of interest" description="Disordered" evidence="6">
    <location>
        <begin position="355"/>
        <end position="384"/>
    </location>
</feature>
<dbReference type="PROSITE" id="PS51686">
    <property type="entry name" value="SAM_MT_RSMB_NOP"/>
    <property type="match status" value="1"/>
</dbReference>
<dbReference type="InterPro" id="IPR049560">
    <property type="entry name" value="MeTrfase_RsmB-F_NOP2_cat"/>
</dbReference>
<keyword evidence="1 5" id="KW-0489">Methyltransferase</keyword>
<evidence type="ECO:0000256" key="4">
    <source>
        <dbReference type="ARBA" id="ARBA00022884"/>
    </source>
</evidence>
<evidence type="ECO:0000256" key="1">
    <source>
        <dbReference type="ARBA" id="ARBA00022603"/>
    </source>
</evidence>
<evidence type="ECO:0000313" key="9">
    <source>
        <dbReference type="Proteomes" id="UP000011885"/>
    </source>
</evidence>
<comment type="similarity">
    <text evidence="5">Belongs to the class I-like SAM-binding methyltransferase superfamily. RsmB/NOP family.</text>
</comment>
<dbReference type="Pfam" id="PF13636">
    <property type="entry name" value="Methyltranf_PUA"/>
    <property type="match status" value="1"/>
</dbReference>
<feature type="compositionally biased region" description="Basic residues" evidence="6">
    <location>
        <begin position="1"/>
        <end position="24"/>
    </location>
</feature>
<dbReference type="PRINTS" id="PR02008">
    <property type="entry name" value="RCMTFAMILY"/>
</dbReference>
<dbReference type="PATRIC" id="fig|1263870.3.peg.1349"/>
<protein>
    <submittedName>
        <fullName evidence="8">RNA methylase, NOL1/NOP2/sun family</fullName>
    </submittedName>
</protein>
<keyword evidence="4 5" id="KW-0694">RNA-binding</keyword>
<evidence type="ECO:0000256" key="3">
    <source>
        <dbReference type="ARBA" id="ARBA00022691"/>
    </source>
</evidence>
<feature type="active site" description="Nucleophile" evidence="5">
    <location>
        <position position="287"/>
    </location>
</feature>
<dbReference type="PANTHER" id="PTHR22807:SF53">
    <property type="entry name" value="RIBOSOMAL RNA SMALL SUBUNIT METHYLTRANSFERASE B-RELATED"/>
    <property type="match status" value="1"/>
</dbReference>
<dbReference type="AlphaFoldDB" id="M5U7F0"/>
<keyword evidence="2 5" id="KW-0808">Transferase</keyword>
<dbReference type="EMBL" id="ANOH01000095">
    <property type="protein sequence ID" value="EMI57407.1"/>
    <property type="molecule type" value="Genomic_DNA"/>
</dbReference>
<keyword evidence="3 5" id="KW-0949">S-adenosyl-L-methionine</keyword>
<feature type="region of interest" description="Disordered" evidence="6">
    <location>
        <begin position="477"/>
        <end position="503"/>
    </location>
</feature>
<dbReference type="Gene3D" id="3.40.50.150">
    <property type="entry name" value="Vaccinia Virus protein VP39"/>
    <property type="match status" value="1"/>
</dbReference>
<accession>M5U7F0</accession>
<evidence type="ECO:0000256" key="6">
    <source>
        <dbReference type="SAM" id="MobiDB-lite"/>
    </source>
</evidence>
<feature type="binding site" evidence="5">
    <location>
        <position position="189"/>
    </location>
    <ligand>
        <name>S-adenosyl-L-methionine</name>
        <dbReference type="ChEBI" id="CHEBI:59789"/>
    </ligand>
</feature>
<feature type="domain" description="SAM-dependent MTase RsmB/NOP-type" evidence="7">
    <location>
        <begin position="56"/>
        <end position="355"/>
    </location>
</feature>
<dbReference type="GO" id="GO:0003723">
    <property type="term" value="F:RNA binding"/>
    <property type="evidence" value="ECO:0007669"/>
    <property type="project" value="UniProtKB-UniRule"/>
</dbReference>
<proteinExistence type="inferred from homology"/>
<dbReference type="InterPro" id="IPR027391">
    <property type="entry name" value="Nol1_Nop2_Fmu_2"/>
</dbReference>
<dbReference type="Gene3D" id="2.30.130.60">
    <property type="match status" value="1"/>
</dbReference>